<evidence type="ECO:0000256" key="1">
    <source>
        <dbReference type="SAM" id="MobiDB-lite"/>
    </source>
</evidence>
<keyword evidence="4" id="KW-1185">Reference proteome</keyword>
<comment type="caution">
    <text evidence="3">The sequence shown here is derived from an EMBL/GenBank/DDBJ whole genome shotgun (WGS) entry which is preliminary data.</text>
</comment>
<sequence>MRTAAGFDRFRVASYVFEEGFSFPCTLRVSQESTQGLQPMTEWGTQEQPEYEQKWLHLKVLSCSDAPSGRRKTKDRQLAELQINLADFVQQETGRASVARTVACDKAISAAVGTPPKLHFTIGCHRSDRSPINTTSLPMTPRNSFEINNAALLDAALKGAAMLRGDIGTAALPFQITATSQQEQEFTFPNLIIATVGDVFETSGDLEIAKGAEHITALWPTQAGHSMLTKCSMNESSMQEDRLFDEWGHHSAPKPSTMTGSSKSVPSSRPNSPSPFAASSIQQSSPFAAASVQASSPFAAADVQALSPFAAANVQYMVVDSW</sequence>
<evidence type="ECO:0000313" key="4">
    <source>
        <dbReference type="Proteomes" id="UP001465755"/>
    </source>
</evidence>
<reference evidence="3 4" key="1">
    <citation type="journal article" date="2024" name="Nat. Commun.">
        <title>Phylogenomics reveals the evolutionary origins of lichenization in chlorophyte algae.</title>
        <authorList>
            <person name="Puginier C."/>
            <person name="Libourel C."/>
            <person name="Otte J."/>
            <person name="Skaloud P."/>
            <person name="Haon M."/>
            <person name="Grisel S."/>
            <person name="Petersen M."/>
            <person name="Berrin J.G."/>
            <person name="Delaux P.M."/>
            <person name="Dal Grande F."/>
            <person name="Keller J."/>
        </authorList>
    </citation>
    <scope>NUCLEOTIDE SEQUENCE [LARGE SCALE GENOMIC DNA]</scope>
    <source>
        <strain evidence="3 4">SAG 2036</strain>
    </source>
</reference>
<evidence type="ECO:0000259" key="2">
    <source>
        <dbReference type="Pfam" id="PF10358"/>
    </source>
</evidence>
<organism evidence="3 4">
    <name type="scientific">Symbiochloris irregularis</name>
    <dbReference type="NCBI Taxonomy" id="706552"/>
    <lineage>
        <taxon>Eukaryota</taxon>
        <taxon>Viridiplantae</taxon>
        <taxon>Chlorophyta</taxon>
        <taxon>core chlorophytes</taxon>
        <taxon>Trebouxiophyceae</taxon>
        <taxon>Trebouxiales</taxon>
        <taxon>Trebouxiaceae</taxon>
        <taxon>Symbiochloris</taxon>
    </lineage>
</organism>
<dbReference type="AlphaFoldDB" id="A0AAW1PDX4"/>
<protein>
    <recommendedName>
        <fullName evidence="2">C2 NT-type domain-containing protein</fullName>
    </recommendedName>
</protein>
<evidence type="ECO:0000313" key="3">
    <source>
        <dbReference type="EMBL" id="KAK9808045.1"/>
    </source>
</evidence>
<accession>A0AAW1PDX4</accession>
<dbReference type="Pfam" id="PF10358">
    <property type="entry name" value="NT-C2"/>
    <property type="match status" value="1"/>
</dbReference>
<dbReference type="InterPro" id="IPR019448">
    <property type="entry name" value="NT-C2"/>
</dbReference>
<feature type="compositionally biased region" description="Low complexity" evidence="1">
    <location>
        <begin position="261"/>
        <end position="280"/>
    </location>
</feature>
<proteinExistence type="predicted"/>
<dbReference type="Proteomes" id="UP001465755">
    <property type="component" value="Unassembled WGS sequence"/>
</dbReference>
<feature type="region of interest" description="Disordered" evidence="1">
    <location>
        <begin position="247"/>
        <end position="280"/>
    </location>
</feature>
<feature type="domain" description="C2 NT-type" evidence="2">
    <location>
        <begin position="16"/>
        <end position="124"/>
    </location>
</feature>
<dbReference type="EMBL" id="JALJOQ010000028">
    <property type="protein sequence ID" value="KAK9808045.1"/>
    <property type="molecule type" value="Genomic_DNA"/>
</dbReference>
<gene>
    <name evidence="3" type="ORF">WJX73_008404</name>
</gene>
<name>A0AAW1PDX4_9CHLO</name>